<gene>
    <name evidence="1" type="ORF">PENTCL1PPCAC_21137</name>
</gene>
<protein>
    <submittedName>
        <fullName evidence="1">Uncharacterized protein</fullName>
    </submittedName>
</protein>
<name>A0AAV5TXP1_9BILA</name>
<dbReference type="AlphaFoldDB" id="A0AAV5TXP1"/>
<reference evidence="1" key="1">
    <citation type="submission" date="2023-10" db="EMBL/GenBank/DDBJ databases">
        <title>Genome assembly of Pristionchus species.</title>
        <authorList>
            <person name="Yoshida K."/>
            <person name="Sommer R.J."/>
        </authorList>
    </citation>
    <scope>NUCLEOTIDE SEQUENCE</scope>
    <source>
        <strain evidence="1">RS0144</strain>
    </source>
</reference>
<organism evidence="1 2">
    <name type="scientific">Pristionchus entomophagus</name>
    <dbReference type="NCBI Taxonomy" id="358040"/>
    <lineage>
        <taxon>Eukaryota</taxon>
        <taxon>Metazoa</taxon>
        <taxon>Ecdysozoa</taxon>
        <taxon>Nematoda</taxon>
        <taxon>Chromadorea</taxon>
        <taxon>Rhabditida</taxon>
        <taxon>Rhabditina</taxon>
        <taxon>Diplogasteromorpha</taxon>
        <taxon>Diplogasteroidea</taxon>
        <taxon>Neodiplogasteridae</taxon>
        <taxon>Pristionchus</taxon>
    </lineage>
</organism>
<keyword evidence="2" id="KW-1185">Reference proteome</keyword>
<evidence type="ECO:0000313" key="2">
    <source>
        <dbReference type="Proteomes" id="UP001432027"/>
    </source>
</evidence>
<dbReference type="EMBL" id="BTSX01000005">
    <property type="protein sequence ID" value="GMS98962.1"/>
    <property type="molecule type" value="Genomic_DNA"/>
</dbReference>
<proteinExistence type="predicted"/>
<accession>A0AAV5TXP1</accession>
<evidence type="ECO:0000313" key="1">
    <source>
        <dbReference type="EMBL" id="GMS98962.1"/>
    </source>
</evidence>
<feature type="non-terminal residue" evidence="1">
    <location>
        <position position="1"/>
    </location>
</feature>
<dbReference type="Proteomes" id="UP001432027">
    <property type="component" value="Unassembled WGS sequence"/>
</dbReference>
<comment type="caution">
    <text evidence="1">The sequence shown here is derived from an EMBL/GenBank/DDBJ whole genome shotgun (WGS) entry which is preliminary data.</text>
</comment>
<sequence>ESDETTPSPSSLRRLLSLCWSSWELQGSGLVEALERGGRLSRRLQERGQTLGPGLSAEVQDREEIDRRRTSAVVTPAFRGPERTWQAIGRGGKLLGYVCEARL</sequence>